<accession>A0A8R1ETD4</accession>
<reference evidence="1" key="2">
    <citation type="submission" date="2022-06" db="UniProtKB">
        <authorList>
            <consortium name="EnsemblMetazoa"/>
        </authorList>
    </citation>
    <scope>IDENTIFICATION</scope>
    <source>
        <strain evidence="1">DF5081</strain>
    </source>
</reference>
<name>A0A8R1ETD4_CAEJA</name>
<protein>
    <submittedName>
        <fullName evidence="1">Uncharacterized protein</fullName>
    </submittedName>
</protein>
<reference evidence="2" key="1">
    <citation type="submission" date="2010-08" db="EMBL/GenBank/DDBJ databases">
        <authorList>
            <consortium name="Caenorhabditis japonica Sequencing Consortium"/>
            <person name="Wilson R.K."/>
        </authorList>
    </citation>
    <scope>NUCLEOTIDE SEQUENCE [LARGE SCALE GENOMIC DNA]</scope>
    <source>
        <strain evidence="2">DF5081</strain>
    </source>
</reference>
<keyword evidence="2" id="KW-1185">Reference proteome</keyword>
<proteinExistence type="predicted"/>
<evidence type="ECO:0000313" key="1">
    <source>
        <dbReference type="EnsemblMetazoa" id="CJA41611b.1"/>
    </source>
</evidence>
<dbReference type="Proteomes" id="UP000005237">
    <property type="component" value="Unassembled WGS sequence"/>
</dbReference>
<sequence>MAFGSIDVPSVVEKRDLELFCMLDYQHSQCIDECGYSVQFNLREYVCRNRFPEVDYWMKDFTKQSKSRVPMTCRKVQCKDFKLANCRSQQRYRKRVIDN</sequence>
<evidence type="ECO:0000313" key="2">
    <source>
        <dbReference type="Proteomes" id="UP000005237"/>
    </source>
</evidence>
<dbReference type="AlphaFoldDB" id="A0A8R1ETD4"/>
<organism evidence="1 2">
    <name type="scientific">Caenorhabditis japonica</name>
    <dbReference type="NCBI Taxonomy" id="281687"/>
    <lineage>
        <taxon>Eukaryota</taxon>
        <taxon>Metazoa</taxon>
        <taxon>Ecdysozoa</taxon>
        <taxon>Nematoda</taxon>
        <taxon>Chromadorea</taxon>
        <taxon>Rhabditida</taxon>
        <taxon>Rhabditina</taxon>
        <taxon>Rhabditomorpha</taxon>
        <taxon>Rhabditoidea</taxon>
        <taxon>Rhabditidae</taxon>
        <taxon>Peloderinae</taxon>
        <taxon>Caenorhabditis</taxon>
    </lineage>
</organism>
<dbReference type="EnsemblMetazoa" id="CJA41611b.1">
    <property type="protein sequence ID" value="CJA41611b.1"/>
    <property type="gene ID" value="WBGene00217459"/>
</dbReference>